<dbReference type="Proteomes" id="UP000182057">
    <property type="component" value="Unassembled WGS sequence"/>
</dbReference>
<evidence type="ECO:0000313" key="5">
    <source>
        <dbReference type="Proteomes" id="UP000182057"/>
    </source>
</evidence>
<feature type="domain" description="Glycosyltransferase subfamily 4-like N-terminal" evidence="3">
    <location>
        <begin position="50"/>
        <end position="157"/>
    </location>
</feature>
<dbReference type="OrthoDB" id="9768685at2"/>
<dbReference type="AlphaFoldDB" id="A0A1D3UNN6"/>
<proteinExistence type="predicted"/>
<dbReference type="InterPro" id="IPR028098">
    <property type="entry name" value="Glyco_trans_4-like_N"/>
</dbReference>
<evidence type="ECO:0000256" key="1">
    <source>
        <dbReference type="ARBA" id="ARBA00022679"/>
    </source>
</evidence>
<evidence type="ECO:0000259" key="3">
    <source>
        <dbReference type="Pfam" id="PF13439"/>
    </source>
</evidence>
<dbReference type="PANTHER" id="PTHR46401:SF2">
    <property type="entry name" value="GLYCOSYLTRANSFERASE WBBK-RELATED"/>
    <property type="match status" value="1"/>
</dbReference>
<name>A0A1D3UNN6_TANFO</name>
<dbReference type="EC" id="2.4.1.250" evidence="4"/>
<keyword evidence="1 4" id="KW-0808">Transferase</keyword>
<organism evidence="4 5">
    <name type="scientific">Tannerella forsythia</name>
    <name type="common">Bacteroides forsythus</name>
    <dbReference type="NCBI Taxonomy" id="28112"/>
    <lineage>
        <taxon>Bacteria</taxon>
        <taxon>Pseudomonadati</taxon>
        <taxon>Bacteroidota</taxon>
        <taxon>Bacteroidia</taxon>
        <taxon>Bacteroidales</taxon>
        <taxon>Tannerellaceae</taxon>
        <taxon>Tannerella</taxon>
    </lineage>
</organism>
<dbReference type="CDD" id="cd03801">
    <property type="entry name" value="GT4_PimA-like"/>
    <property type="match status" value="1"/>
</dbReference>
<gene>
    <name evidence="4" type="primary">mshA_4</name>
    <name evidence="4" type="ORF">TFUB20_01460</name>
</gene>
<reference evidence="4 5" key="1">
    <citation type="submission" date="2016-09" db="EMBL/GenBank/DDBJ databases">
        <authorList>
            <person name="Capua I."/>
            <person name="De Benedictis P."/>
            <person name="Joannis T."/>
            <person name="Lombin L.H."/>
            <person name="Cattoli G."/>
        </authorList>
    </citation>
    <scope>NUCLEOTIDE SEQUENCE [LARGE SCALE GENOMIC DNA]</scope>
    <source>
        <strain evidence="4 5">UB20</strain>
    </source>
</reference>
<dbReference type="Pfam" id="PF13439">
    <property type="entry name" value="Glyco_transf_4"/>
    <property type="match status" value="1"/>
</dbReference>
<dbReference type="PANTHER" id="PTHR46401">
    <property type="entry name" value="GLYCOSYLTRANSFERASE WBBK-RELATED"/>
    <property type="match status" value="1"/>
</dbReference>
<keyword evidence="4" id="KW-0328">Glycosyltransferase</keyword>
<dbReference type="Gene3D" id="3.40.50.2000">
    <property type="entry name" value="Glycogen Phosphorylase B"/>
    <property type="match status" value="2"/>
</dbReference>
<dbReference type="InterPro" id="IPR001296">
    <property type="entry name" value="Glyco_trans_1"/>
</dbReference>
<evidence type="ECO:0000313" key="4">
    <source>
        <dbReference type="EMBL" id="SCQ21685.1"/>
    </source>
</evidence>
<sequence length="612" mass="70676">MLDPYKIGNWSGTLYYIVEILKRNYSIEWIGKEIVDSSRQFHFKGDFFPEYYAPVFGRILSERINRYIYDIIIVRDYFFGAYLTVNIPVIYIGDSTFRLFKKNMKVPSSRFEAMADNLEEKMIERADHIIFSSEWAKENAVYDYNCPSDKIHVVEFGANIPAPSDYKISIQTDTCNLVFIGKNWKKKGGDKVFMAYRKLKSKGLQCTLTIIGSTPQEPYDEIKDVTVIPFLDKSKPEHLKKFCNILKEAHFLVLPTEFDAFGIVFCEASAYGVPSIAANVDGVSQPVRDGKNGFLLPPNATAEDYAEKIKSVFSDKDGYIKLRESSRREYETRLNWEVWGERVNKILEETVVNYKKCDNKTICQCNNATTCNLLSDNNISIGRQSKEQPLIDKEEFYVPVYVINLKERIERRKHIEEQFHGKPEFELTWVEAVEHPIGAVGLWQSMVKAVQMAEDNEDDIMIICEDDHTFTSAYSKTYLWANMIQANEQGSELLSGGIGGFGAAVPVATNRYWVDWFWSTQFMVIFKPLFQKILDYDFKDTDTADGVLSILAKDKMVLYPFISIQKDFGYSDVTRSNNDVSGLVNHLFQQSDYRLRTIHHVAHKFRQEKNDK</sequence>
<protein>
    <submittedName>
        <fullName evidence="4">D-inositol 3-phosphate glycosyltransferase</fullName>
        <ecNumber evidence="4">2.4.1.250</ecNumber>
    </submittedName>
</protein>
<dbReference type="EMBL" id="FMMM01000054">
    <property type="protein sequence ID" value="SCQ21685.1"/>
    <property type="molecule type" value="Genomic_DNA"/>
</dbReference>
<accession>A0A1D3UNN6</accession>
<feature type="domain" description="Glycosyl transferase family 1" evidence="2">
    <location>
        <begin position="176"/>
        <end position="326"/>
    </location>
</feature>
<evidence type="ECO:0000259" key="2">
    <source>
        <dbReference type="Pfam" id="PF00534"/>
    </source>
</evidence>
<dbReference type="SUPFAM" id="SSF53756">
    <property type="entry name" value="UDP-Glycosyltransferase/glycogen phosphorylase"/>
    <property type="match status" value="1"/>
</dbReference>
<dbReference type="GO" id="GO:0102710">
    <property type="term" value="F:D-inositol-3-phosphate glycosyltransferase activity"/>
    <property type="evidence" value="ECO:0007669"/>
    <property type="project" value="UniProtKB-EC"/>
</dbReference>
<dbReference type="Pfam" id="PF00534">
    <property type="entry name" value="Glycos_transf_1"/>
    <property type="match status" value="1"/>
</dbReference>